<dbReference type="EMBL" id="KF278558">
    <property type="protein sequence ID" value="AHA31878.1"/>
    <property type="molecule type" value="Genomic_DNA"/>
</dbReference>
<name>U6BG03_9AGAR</name>
<evidence type="ECO:0000313" key="1">
    <source>
        <dbReference type="EMBL" id="AHA31878.1"/>
    </source>
</evidence>
<accession>U6BG03</accession>
<proteinExistence type="predicted"/>
<sequence>MQFTSTLVNQACGSANCSCDSSCTCSSGSCHAPVNQACGSSSCNCNSSCGCDSNNCNCS</sequence>
<reference evidence="1" key="1">
    <citation type="journal article" date="2014" name="Fungal Genet. Biol.">
        <title>Intracellular sequestration of zinc, cadmium and silver in Hebeloma mesophaeum and characterization of its metallothionein genes.</title>
        <authorList>
            <person name="Sacky J."/>
            <person name="Leonhardt T."/>
            <person name="Borovicka J."/>
            <person name="Gryndler M."/>
            <person name="Briksi A."/>
            <person name="Kotrba P."/>
        </authorList>
    </citation>
    <scope>NUCLEOTIDE SEQUENCE</scope>
</reference>
<organism evidence="1">
    <name type="scientific">Hebeloma mesophaeum</name>
    <dbReference type="NCBI Taxonomy" id="36063"/>
    <lineage>
        <taxon>Eukaryota</taxon>
        <taxon>Fungi</taxon>
        <taxon>Dikarya</taxon>
        <taxon>Basidiomycota</taxon>
        <taxon>Agaricomycotina</taxon>
        <taxon>Agaricomycetes</taxon>
        <taxon>Agaricomycetidae</taxon>
        <taxon>Agaricales</taxon>
        <taxon>Agaricineae</taxon>
        <taxon>Hymenogastraceae</taxon>
        <taxon>Hebeloma</taxon>
    </lineage>
</organism>
<gene>
    <name evidence="1" type="primary">MT1</name>
</gene>
<protein>
    <submittedName>
        <fullName evidence="1">Metallothionein</fullName>
    </submittedName>
</protein>
<dbReference type="AlphaFoldDB" id="U6BG03"/>